<dbReference type="Proteomes" id="UP000009888">
    <property type="component" value="Unassembled WGS sequence"/>
</dbReference>
<protein>
    <recommendedName>
        <fullName evidence="4">TIGR00153 family protein</fullName>
    </recommendedName>
</protein>
<dbReference type="STRING" id="202789.GCA_001457435_01234"/>
<keyword evidence="3" id="KW-1185">Reference proteome</keyword>
<dbReference type="HOGENOM" id="CLU_086031_0_1_11"/>
<dbReference type="AlphaFoldDB" id="K9EGT3"/>
<dbReference type="Gene3D" id="1.20.58.220">
    <property type="entry name" value="Phosphate transport system protein phou homolog 2, domain 2"/>
    <property type="match status" value="1"/>
</dbReference>
<comment type="caution">
    <text evidence="2">The sequence shown here is derived from an EMBL/GenBank/DDBJ whole genome shotgun (WGS) entry which is preliminary data.</text>
</comment>
<dbReference type="InterPro" id="IPR038078">
    <property type="entry name" value="PhoU-like_sf"/>
</dbReference>
<comment type="similarity">
    <text evidence="1">Belongs to the UPF0111 family.</text>
</comment>
<evidence type="ECO:0000313" key="2">
    <source>
        <dbReference type="EMBL" id="EKU95126.1"/>
    </source>
</evidence>
<gene>
    <name evidence="2" type="ORF">HMPREF9233_00887</name>
</gene>
<dbReference type="InterPro" id="IPR052912">
    <property type="entry name" value="UPF0111_domain"/>
</dbReference>
<sequence length="208" mass="23492">MGIFNRLSKSHKIFQLIDNQAQHLASAAHYLEKIVTSDVSEQTIQSEALHQVENEADDASHELLTFVNKSFVLPFDRSDLYKLSSRIDDCVDLMDEAGSSITMLSPSHLPRECIAVVGLVKKCAEQSVQALTHFSPTDEKARSYWIEMNQLENQADRLYAKTIVDLFDGRTEALEVMRLQMIATALEETMDAFERLANIVEQIALKES</sequence>
<organism evidence="2 3">
    <name type="scientific">Actinobaculum massiliense ACS-171-V-Col2</name>
    <dbReference type="NCBI Taxonomy" id="883066"/>
    <lineage>
        <taxon>Bacteria</taxon>
        <taxon>Bacillati</taxon>
        <taxon>Actinomycetota</taxon>
        <taxon>Actinomycetes</taxon>
        <taxon>Actinomycetales</taxon>
        <taxon>Actinomycetaceae</taxon>
        <taxon>Actinobaculum</taxon>
    </lineage>
</organism>
<dbReference type="eggNOG" id="COG1392">
    <property type="taxonomic scope" value="Bacteria"/>
</dbReference>
<dbReference type="InterPro" id="IPR018445">
    <property type="entry name" value="Put_Phosphate_transp_reg"/>
</dbReference>
<dbReference type="Pfam" id="PF01865">
    <property type="entry name" value="PhoU_div"/>
    <property type="match status" value="1"/>
</dbReference>
<name>K9EGT3_9ACTO</name>
<dbReference type="EMBL" id="AGWL01000005">
    <property type="protein sequence ID" value="EKU95126.1"/>
    <property type="molecule type" value="Genomic_DNA"/>
</dbReference>
<evidence type="ECO:0008006" key="4">
    <source>
        <dbReference type="Google" id="ProtNLM"/>
    </source>
</evidence>
<proteinExistence type="inferred from homology"/>
<reference evidence="2 3" key="1">
    <citation type="submission" date="2012-09" db="EMBL/GenBank/DDBJ databases">
        <title>The Genome Sequence of Actinobaculum massiliae ACS-171-V-COL2.</title>
        <authorList>
            <consortium name="The Broad Institute Genome Sequencing Platform"/>
            <person name="Earl A."/>
            <person name="Ward D."/>
            <person name="Feldgarden M."/>
            <person name="Gevers D."/>
            <person name="Saerens B."/>
            <person name="Vaneechoutte M."/>
            <person name="Walker B."/>
            <person name="Young S.K."/>
            <person name="Zeng Q."/>
            <person name="Gargeya S."/>
            <person name="Fitzgerald M."/>
            <person name="Haas B."/>
            <person name="Abouelleil A."/>
            <person name="Alvarado L."/>
            <person name="Arachchi H.M."/>
            <person name="Berlin A."/>
            <person name="Chapman S.B."/>
            <person name="Goldberg J."/>
            <person name="Griggs A."/>
            <person name="Gujja S."/>
            <person name="Hansen M."/>
            <person name="Howarth C."/>
            <person name="Imamovic A."/>
            <person name="Larimer J."/>
            <person name="McCowen C."/>
            <person name="Montmayeur A."/>
            <person name="Murphy C."/>
            <person name="Neiman D."/>
            <person name="Pearson M."/>
            <person name="Priest M."/>
            <person name="Roberts A."/>
            <person name="Saif S."/>
            <person name="Shea T."/>
            <person name="Sisk P."/>
            <person name="Sykes S."/>
            <person name="Wortman J."/>
            <person name="Nusbaum C."/>
            <person name="Birren B."/>
        </authorList>
    </citation>
    <scope>NUCLEOTIDE SEQUENCE [LARGE SCALE GENOMIC DNA]</scope>
    <source>
        <strain evidence="3">ACS-171-V-Col2</strain>
    </source>
</reference>
<evidence type="ECO:0000313" key="3">
    <source>
        <dbReference type="Proteomes" id="UP000009888"/>
    </source>
</evidence>
<accession>K9EGT3</accession>
<evidence type="ECO:0000256" key="1">
    <source>
        <dbReference type="ARBA" id="ARBA00008591"/>
    </source>
</evidence>
<dbReference type="PATRIC" id="fig|883066.3.peg.925"/>
<dbReference type="RefSeq" id="WP_007001093.1">
    <property type="nucleotide sequence ID" value="NZ_JH992955.1"/>
</dbReference>
<dbReference type="PANTHER" id="PTHR37298:SF1">
    <property type="entry name" value="UPF0111 PROTEIN YKAA"/>
    <property type="match status" value="1"/>
</dbReference>
<dbReference type="PANTHER" id="PTHR37298">
    <property type="entry name" value="UPF0111 PROTEIN YKAA"/>
    <property type="match status" value="1"/>
</dbReference>